<feature type="region of interest" description="Disordered" evidence="1">
    <location>
        <begin position="35"/>
        <end position="99"/>
    </location>
</feature>
<accession>A0A8J2MUS8</accession>
<evidence type="ECO:0000313" key="3">
    <source>
        <dbReference type="Proteomes" id="UP000676310"/>
    </source>
</evidence>
<dbReference type="OrthoDB" id="4161595at2759"/>
<comment type="caution">
    <text evidence="2">The sequence shown here is derived from an EMBL/GenBank/DDBJ whole genome shotgun (WGS) entry which is preliminary data.</text>
</comment>
<proteinExistence type="predicted"/>
<dbReference type="AlphaFoldDB" id="A0A8J2MUS8"/>
<feature type="region of interest" description="Disordered" evidence="1">
    <location>
        <begin position="278"/>
        <end position="324"/>
    </location>
</feature>
<protein>
    <submittedName>
        <fullName evidence="2">Uncharacterized protein</fullName>
    </submittedName>
</protein>
<dbReference type="RefSeq" id="XP_043164126.1">
    <property type="nucleotide sequence ID" value="XM_043308191.1"/>
</dbReference>
<sequence length="324" mass="36397">MSTDYKINALDASGASLATEATQADIIRNKMSMENLVEGPTDAPETTSDLMLALPSTPKSTKQENPSPIVGTPDTVMTAPKDEPDVSGNEALDDGEDVSDSEREFICMNDEHTRCMTGQYTKDLSRKVISDHFGRNKACTRDVNDWPLFCRKHYQRATYNKKKWQIRKVQLILRQFDVIEKEFPGTTYDIAFKKSEEARLNTYSRQVAAGLQQPDAAKKVKPKEGKHFEAPIDVLRELDQWVGFDKTHDEVQKIVDVILQMLEDKETEQVPSIEFLPKLPGKVVSPKKTPAMTRTPKSPESPKSPKTPSRLSNKGSVRKTLTKA</sequence>
<organism evidence="2 3">
    <name type="scientific">Alternaria atra</name>
    <dbReference type="NCBI Taxonomy" id="119953"/>
    <lineage>
        <taxon>Eukaryota</taxon>
        <taxon>Fungi</taxon>
        <taxon>Dikarya</taxon>
        <taxon>Ascomycota</taxon>
        <taxon>Pezizomycotina</taxon>
        <taxon>Dothideomycetes</taxon>
        <taxon>Pleosporomycetidae</taxon>
        <taxon>Pleosporales</taxon>
        <taxon>Pleosporineae</taxon>
        <taxon>Pleosporaceae</taxon>
        <taxon>Alternaria</taxon>
        <taxon>Alternaria sect. Ulocladioides</taxon>
    </lineage>
</organism>
<evidence type="ECO:0000313" key="2">
    <source>
        <dbReference type="EMBL" id="CAG5139926.1"/>
    </source>
</evidence>
<feature type="compositionally biased region" description="Polar residues" evidence="1">
    <location>
        <begin position="57"/>
        <end position="66"/>
    </location>
</feature>
<dbReference type="Proteomes" id="UP000676310">
    <property type="component" value="Unassembled WGS sequence"/>
</dbReference>
<evidence type="ECO:0000256" key="1">
    <source>
        <dbReference type="SAM" id="MobiDB-lite"/>
    </source>
</evidence>
<name>A0A8J2MUS8_9PLEO</name>
<dbReference type="GeneID" id="67017806"/>
<keyword evidence="3" id="KW-1185">Reference proteome</keyword>
<gene>
    <name evidence="2" type="ORF">ALTATR162_LOCUS597</name>
</gene>
<reference evidence="2" key="1">
    <citation type="submission" date="2021-05" db="EMBL/GenBank/DDBJ databases">
        <authorList>
            <person name="Stam R."/>
        </authorList>
    </citation>
    <scope>NUCLEOTIDE SEQUENCE</scope>
    <source>
        <strain evidence="2">CS162</strain>
    </source>
</reference>
<dbReference type="EMBL" id="CAJRGZ010000015">
    <property type="protein sequence ID" value="CAG5139926.1"/>
    <property type="molecule type" value="Genomic_DNA"/>
</dbReference>